<reference evidence="1 2" key="1">
    <citation type="journal article" date="2022" name="New Phytol.">
        <title>Ecological generalism drives hyperdiversity of secondary metabolite gene clusters in xylarialean endophytes.</title>
        <authorList>
            <person name="Franco M.E.E."/>
            <person name="Wisecaver J.H."/>
            <person name="Arnold A.E."/>
            <person name="Ju Y.M."/>
            <person name="Slot J.C."/>
            <person name="Ahrendt S."/>
            <person name="Moore L.P."/>
            <person name="Eastman K.E."/>
            <person name="Scott K."/>
            <person name="Konkel Z."/>
            <person name="Mondo S.J."/>
            <person name="Kuo A."/>
            <person name="Hayes R.D."/>
            <person name="Haridas S."/>
            <person name="Andreopoulos B."/>
            <person name="Riley R."/>
            <person name="LaButti K."/>
            <person name="Pangilinan J."/>
            <person name="Lipzen A."/>
            <person name="Amirebrahimi M."/>
            <person name="Yan J."/>
            <person name="Adam C."/>
            <person name="Keymanesh K."/>
            <person name="Ng V."/>
            <person name="Louie K."/>
            <person name="Northen T."/>
            <person name="Drula E."/>
            <person name="Henrissat B."/>
            <person name="Hsieh H.M."/>
            <person name="Youens-Clark K."/>
            <person name="Lutzoni F."/>
            <person name="Miadlikowska J."/>
            <person name="Eastwood D.C."/>
            <person name="Hamelin R.C."/>
            <person name="Grigoriev I.V."/>
            <person name="U'Ren J.M."/>
        </authorList>
    </citation>
    <scope>NUCLEOTIDE SEQUENCE [LARGE SCALE GENOMIC DNA]</scope>
    <source>
        <strain evidence="1 2">ER1909</strain>
    </source>
</reference>
<dbReference type="EMBL" id="MU394336">
    <property type="protein sequence ID" value="KAI6084535.1"/>
    <property type="molecule type" value="Genomic_DNA"/>
</dbReference>
<name>A0ACC0CWQ2_9PEZI</name>
<gene>
    <name evidence="1" type="ORF">F4821DRAFT_170074</name>
</gene>
<dbReference type="Proteomes" id="UP001497680">
    <property type="component" value="Unassembled WGS sequence"/>
</dbReference>
<organism evidence="1 2">
    <name type="scientific">Hypoxylon rubiginosum</name>
    <dbReference type="NCBI Taxonomy" id="110542"/>
    <lineage>
        <taxon>Eukaryota</taxon>
        <taxon>Fungi</taxon>
        <taxon>Dikarya</taxon>
        <taxon>Ascomycota</taxon>
        <taxon>Pezizomycotina</taxon>
        <taxon>Sordariomycetes</taxon>
        <taxon>Xylariomycetidae</taxon>
        <taxon>Xylariales</taxon>
        <taxon>Hypoxylaceae</taxon>
        <taxon>Hypoxylon</taxon>
    </lineage>
</organism>
<protein>
    <submittedName>
        <fullName evidence="1">SNF2 family N-terminal domain-containing protein</fullName>
    </submittedName>
</protein>
<evidence type="ECO:0000313" key="2">
    <source>
        <dbReference type="Proteomes" id="UP001497680"/>
    </source>
</evidence>
<comment type="caution">
    <text evidence="1">The sequence shown here is derived from an EMBL/GenBank/DDBJ whole genome shotgun (WGS) entry which is preliminary data.</text>
</comment>
<evidence type="ECO:0000313" key="1">
    <source>
        <dbReference type="EMBL" id="KAI6084535.1"/>
    </source>
</evidence>
<sequence>MDITWLDDYIPVGCIPIKIPGTELAAVIEPSPKIWKFVVVEWHYIPPELALQHWVQKRFLRHPSIEPFTSLLENGWVMFSFNQTVNSAGIGRVRVYLRAHDVRVGSLIDVFVNPPYSIIKSASLLISQIESSWRYGDDSKKGLVFEREGEDETLLSMFNNVPSPDPRPESESSLNIRDGMQCLLESTIPGLETKLYPYQGRSAALMFQREEHPSRMIDPRLKSAIDQTGKPWYFDDVSGEILREPKYYDHIPGGILAEEMGTGKTLICLALILCTKHEPAKVPEPFVAKTSPRIGTASLMDMAAAAANKHSFPWKLHLYANDKYEYKNCERALTAHENLAYYEIPNSSHHRRPSRSATSFTKRKVWLSHVTLIVVPNNLVQQWQIEISKHTTGLKVLVLVDRQKVPSDKKMLDYDIILISESRLGSWQVDDVALEKIRFKRCIVDEGHKLGGGSKSSMNSVMMALNRLEIAARWVVTGTPSRGLYGVEQPPAVTNGTPEGNTNDRLLSEERGDLQRIGNFLMKYLKVRPWANTRSELGLERVANWNVYVMHPTQHSQGRNRRDCVRNTLNSLIVRHKQIDISALLPRVEEKTVLLDGSFQDKLSLNLFSMMIIFNSVQSQRTDRDYFFHEKQRSSLMQLVKNLRQACFFGGVFYSVEDIQKALETAEGFLEKKEIPISADDEDLLKQAVSFGQLAVTNQLKETSNRFHAMPLYLDGFPGGDGKSWSLDNKEVNGQPICTNSDMISALQTYLRPCIDAPTSLQLMIESGRLDQQGQAVRSSTLTLVEEVAGRVRTRYVASSTLAGYTPLGDDHHGKLKSGGLEKISEKGGQDINAPKGHIDIPKALANTKIISTASAKLSYLIDSIVRYQSDEQILVFYDNDNIAYYLAGVLEILQIEHLIYASTGLTAAKRAQYVATFTHSPKFRVMLMDIAQAAFGLDMRSASRIYFISPVLNPQVEAQAIGRARRISQEKPVSVETLVLRGSIEEVIVNRRKEMTQAEHSKVKSVLDDRLIYRWIRDAKIIPMSDAEDGVAQTAMLEAPQFIFGRDFGRNVHPDEGLITTGNPGSEKDGNVEQSNRSNRNARISLNIASGQKRPPPIPSNPQVEANGAVAQDENEPPPPKRRARVTFAD</sequence>
<keyword evidence="2" id="KW-1185">Reference proteome</keyword>
<proteinExistence type="predicted"/>
<accession>A0ACC0CWQ2</accession>